<reference evidence="1 2" key="2">
    <citation type="journal article" date="2015" name="Stand. Genomic Sci.">
        <title>Draft genome sequence of marine-derived Streptomyces sp. TP-A0598, a producer of anti-MRSA antibiotic lydicamycins.</title>
        <authorList>
            <person name="Komaki H."/>
            <person name="Ichikawa N."/>
            <person name="Hosoyama A."/>
            <person name="Fujita N."/>
            <person name="Igarashi Y."/>
        </authorList>
    </citation>
    <scope>NUCLEOTIDE SEQUENCE [LARGE SCALE GENOMIC DNA]</scope>
    <source>
        <strain evidence="1 2">NBRC 110027</strain>
    </source>
</reference>
<name>A0A0P4R5Z4_9ACTN</name>
<comment type="caution">
    <text evidence="1">The sequence shown here is derived from an EMBL/GenBank/DDBJ whole genome shotgun (WGS) entry which is preliminary data.</text>
</comment>
<protein>
    <recommendedName>
        <fullName evidence="3">GYD domain-containing protein</fullName>
    </recommendedName>
</protein>
<keyword evidence="2" id="KW-1185">Reference proteome</keyword>
<dbReference type="Pfam" id="PF08734">
    <property type="entry name" value="GYD"/>
    <property type="match status" value="1"/>
</dbReference>
<organism evidence="1 2">
    <name type="scientific">Streptomyces lydicamycinicus</name>
    <dbReference type="NCBI Taxonomy" id="1546107"/>
    <lineage>
        <taxon>Bacteria</taxon>
        <taxon>Bacillati</taxon>
        <taxon>Actinomycetota</taxon>
        <taxon>Actinomycetes</taxon>
        <taxon>Kitasatosporales</taxon>
        <taxon>Streptomycetaceae</taxon>
        <taxon>Streptomyces</taxon>
    </lineage>
</organism>
<reference evidence="2" key="1">
    <citation type="submission" date="2014-09" db="EMBL/GenBank/DDBJ databases">
        <title>Whole genome shotgun sequence of Streptomyces sp. NBRC 110027.</title>
        <authorList>
            <person name="Komaki H."/>
            <person name="Ichikawa N."/>
            <person name="Katano-Makiyama Y."/>
            <person name="Hosoyama A."/>
            <person name="Hashimoto M."/>
            <person name="Uohara A."/>
            <person name="Kitahashi Y."/>
            <person name="Ohji S."/>
            <person name="Kimura A."/>
            <person name="Yamazoe A."/>
            <person name="Igarashi Y."/>
            <person name="Fujita N."/>
        </authorList>
    </citation>
    <scope>NUCLEOTIDE SEQUENCE [LARGE SCALE GENOMIC DNA]</scope>
    <source>
        <strain evidence="2">NBRC 110027</strain>
    </source>
</reference>
<dbReference type="EMBL" id="BBNO01000003">
    <property type="protein sequence ID" value="GAO07938.1"/>
    <property type="molecule type" value="Genomic_DNA"/>
</dbReference>
<dbReference type="InterPro" id="IPR014845">
    <property type="entry name" value="GYD/TTHA1554"/>
</dbReference>
<gene>
    <name evidence="1" type="ORF">TPA0598_03_03990</name>
</gene>
<sequence length="106" mass="11235">MPKYLVQASYTAEGMKGLLAEGGTGRKAAVEQVVSSCGGKLETIYFAYGDADFYCVLDFPDHVSMAAIAMTVRASGALHSKTIPLLTVEEIDEATKKSVSFRPPGA</sequence>
<evidence type="ECO:0000313" key="2">
    <source>
        <dbReference type="Proteomes" id="UP000048965"/>
    </source>
</evidence>
<proteinExistence type="predicted"/>
<dbReference type="AlphaFoldDB" id="A0A0P4R5Z4"/>
<evidence type="ECO:0008006" key="3">
    <source>
        <dbReference type="Google" id="ProtNLM"/>
    </source>
</evidence>
<accession>A0A0P4R5Z4</accession>
<evidence type="ECO:0000313" key="1">
    <source>
        <dbReference type="EMBL" id="GAO07938.1"/>
    </source>
</evidence>
<dbReference type="OrthoDB" id="9796147at2"/>
<dbReference type="Proteomes" id="UP000048965">
    <property type="component" value="Unassembled WGS sequence"/>
</dbReference>
<dbReference type="RefSeq" id="WP_042152867.1">
    <property type="nucleotide sequence ID" value="NZ_BBNO01000003.1"/>
</dbReference>